<dbReference type="NCBIfam" id="TIGR01730">
    <property type="entry name" value="RND_mfp"/>
    <property type="match status" value="1"/>
</dbReference>
<reference evidence="3" key="1">
    <citation type="journal article" date="2019" name="Int. J. Syst. Evol. Microbiol.">
        <title>The Global Catalogue of Microorganisms (GCM) 10K type strain sequencing project: providing services to taxonomists for standard genome sequencing and annotation.</title>
        <authorList>
            <consortium name="The Broad Institute Genomics Platform"/>
            <consortium name="The Broad Institute Genome Sequencing Center for Infectious Disease"/>
            <person name="Wu L."/>
            <person name="Ma J."/>
        </authorList>
    </citation>
    <scope>NUCLEOTIDE SEQUENCE [LARGE SCALE GENOMIC DNA]</scope>
    <source>
        <strain evidence="3">CECT 7398</strain>
    </source>
</reference>
<name>A0ABT8BXM1_9VIBR</name>
<organism evidence="2 3">
    <name type="scientific">Vibrio ostreicida</name>
    <dbReference type="NCBI Taxonomy" id="526588"/>
    <lineage>
        <taxon>Bacteria</taxon>
        <taxon>Pseudomonadati</taxon>
        <taxon>Pseudomonadota</taxon>
        <taxon>Gammaproteobacteria</taxon>
        <taxon>Vibrionales</taxon>
        <taxon>Vibrionaceae</taxon>
        <taxon>Vibrio</taxon>
    </lineage>
</organism>
<dbReference type="InterPro" id="IPR006143">
    <property type="entry name" value="RND_pump_MFP"/>
</dbReference>
<proteinExistence type="inferred from homology"/>
<evidence type="ECO:0000313" key="3">
    <source>
        <dbReference type="Proteomes" id="UP001238540"/>
    </source>
</evidence>
<gene>
    <name evidence="2" type="ORF">QWZ16_19385</name>
</gene>
<dbReference type="Gene3D" id="2.40.420.20">
    <property type="match status" value="1"/>
</dbReference>
<sequence>MKGIGVAVFAAMTLALIGCKPSLEHRDKHPLLVETLELDAPVTSQFRSFNGQVMPAELTPLAFRLEGEISSIMVREGDRVKQGQVIALLDDVKARQNLTDAEAKYNLAFKQYKRGQELVTDSMISAADLDVLDASFKLEKANLSAAKLNVRYTRLKAPFTGVISSVDKQKYENTSPGETVVSLYQAQNVYVKLNVSDSVLALLKPEMTLDRYQPEVTFAGHDGRYAMTYLEHTSERQPSSQTYEFWLSMPQRETPILPGTSVQVTVDLFKAGLNRVQGFQLPMTAIDTGSDPKRFFVWKVENNSARRYPIMINQINGSGALINGSLKEGDIVVNSHLSQLREGMNMEGVPQ</sequence>
<dbReference type="Gene3D" id="1.10.287.470">
    <property type="entry name" value="Helix hairpin bin"/>
    <property type="match status" value="1"/>
</dbReference>
<dbReference type="Gene3D" id="2.40.30.170">
    <property type="match status" value="1"/>
</dbReference>
<dbReference type="Proteomes" id="UP001238540">
    <property type="component" value="Unassembled WGS sequence"/>
</dbReference>
<dbReference type="PANTHER" id="PTHR30469">
    <property type="entry name" value="MULTIDRUG RESISTANCE PROTEIN MDTA"/>
    <property type="match status" value="1"/>
</dbReference>
<evidence type="ECO:0000313" key="2">
    <source>
        <dbReference type="EMBL" id="MDN3611763.1"/>
    </source>
</evidence>
<dbReference type="RefSeq" id="WP_170883029.1">
    <property type="nucleotide sequence ID" value="NZ_JABEYA020000008.1"/>
</dbReference>
<dbReference type="EMBL" id="JAUFQC010000027">
    <property type="protein sequence ID" value="MDN3611763.1"/>
    <property type="molecule type" value="Genomic_DNA"/>
</dbReference>
<comment type="similarity">
    <text evidence="1">Belongs to the membrane fusion protein (MFP) (TC 8.A.1) family.</text>
</comment>
<evidence type="ECO:0000256" key="1">
    <source>
        <dbReference type="ARBA" id="ARBA00009477"/>
    </source>
</evidence>
<dbReference type="Gene3D" id="2.40.50.100">
    <property type="match status" value="1"/>
</dbReference>
<comment type="caution">
    <text evidence="2">The sequence shown here is derived from an EMBL/GenBank/DDBJ whole genome shotgun (WGS) entry which is preliminary data.</text>
</comment>
<dbReference type="SUPFAM" id="SSF111369">
    <property type="entry name" value="HlyD-like secretion proteins"/>
    <property type="match status" value="1"/>
</dbReference>
<accession>A0ABT8BXM1</accession>
<protein>
    <submittedName>
        <fullName evidence="2">Efflux RND transporter periplasmic adaptor subunit</fullName>
    </submittedName>
</protein>
<dbReference type="PANTHER" id="PTHR30469:SF20">
    <property type="entry name" value="EFFLUX RND TRANSPORTER PERIPLASMIC ADAPTOR SUBUNIT"/>
    <property type="match status" value="1"/>
</dbReference>
<dbReference type="PROSITE" id="PS51257">
    <property type="entry name" value="PROKAR_LIPOPROTEIN"/>
    <property type="match status" value="1"/>
</dbReference>
<keyword evidence="3" id="KW-1185">Reference proteome</keyword>